<dbReference type="SUPFAM" id="SSF51445">
    <property type="entry name" value="(Trans)glycosidases"/>
    <property type="match status" value="1"/>
</dbReference>
<keyword evidence="7 14" id="KW-0378">Hydrolase</keyword>
<organism evidence="19 20">
    <name type="scientific">Cryobacterium zhongshanensis</name>
    <dbReference type="NCBI Taxonomy" id="2928153"/>
    <lineage>
        <taxon>Bacteria</taxon>
        <taxon>Bacillati</taxon>
        <taxon>Actinomycetota</taxon>
        <taxon>Actinomycetes</taxon>
        <taxon>Micrococcales</taxon>
        <taxon>Microbacteriaceae</taxon>
        <taxon>Cryobacterium</taxon>
    </lineage>
</organism>
<dbReference type="SUPFAM" id="SSF81296">
    <property type="entry name" value="E set domains"/>
    <property type="match status" value="1"/>
</dbReference>
<dbReference type="SMART" id="SM00642">
    <property type="entry name" value="Aamy"/>
    <property type="match status" value="1"/>
</dbReference>
<dbReference type="GO" id="GO:0033942">
    <property type="term" value="F:4-alpha-D-(1-&gt;4)-alpha-D-glucanotrehalose trehalohydrolase activity"/>
    <property type="evidence" value="ECO:0007669"/>
    <property type="project" value="UniProtKB-EC"/>
</dbReference>
<feature type="active site" description="Proton donor" evidence="15">
    <location>
        <position position="306"/>
    </location>
</feature>
<dbReference type="EC" id="3.2.1.141" evidence="4 13"/>
<name>A0AA41QTN1_9MICO</name>
<dbReference type="CDD" id="cd02853">
    <property type="entry name" value="E_set_MTHase_like_N"/>
    <property type="match status" value="1"/>
</dbReference>
<dbReference type="EMBL" id="JALGAR010000001">
    <property type="protein sequence ID" value="MCI4657482.1"/>
    <property type="molecule type" value="Genomic_DNA"/>
</dbReference>
<evidence type="ECO:0000313" key="20">
    <source>
        <dbReference type="Proteomes" id="UP001165341"/>
    </source>
</evidence>
<dbReference type="GO" id="GO:0005992">
    <property type="term" value="P:trehalose biosynthetic process"/>
    <property type="evidence" value="ECO:0007669"/>
    <property type="project" value="UniProtKB-UniRule"/>
</dbReference>
<dbReference type="InterPro" id="IPR014756">
    <property type="entry name" value="Ig_E-set"/>
</dbReference>
<evidence type="ECO:0000256" key="17">
    <source>
        <dbReference type="PIRSR" id="PIRSR006337-3"/>
    </source>
</evidence>
<feature type="binding site" evidence="16">
    <location>
        <begin position="401"/>
        <end position="406"/>
    </location>
    <ligand>
        <name>substrate</name>
    </ligand>
</feature>
<comment type="caution">
    <text evidence="19">The sequence shown here is derived from an EMBL/GenBank/DDBJ whole genome shotgun (WGS) entry which is preliminary data.</text>
</comment>
<feature type="binding site" evidence="16">
    <location>
        <begin position="331"/>
        <end position="335"/>
    </location>
    <ligand>
        <name>substrate</name>
    </ligand>
</feature>
<evidence type="ECO:0000256" key="8">
    <source>
        <dbReference type="ARBA" id="ARBA00023277"/>
    </source>
</evidence>
<dbReference type="RefSeq" id="WP_243011382.1">
    <property type="nucleotide sequence ID" value="NZ_JALGAR010000001.1"/>
</dbReference>
<keyword evidence="20" id="KW-1185">Reference proteome</keyword>
<dbReference type="CDD" id="cd11325">
    <property type="entry name" value="AmyAc_GTHase"/>
    <property type="match status" value="1"/>
</dbReference>
<dbReference type="Proteomes" id="UP001165341">
    <property type="component" value="Unassembled WGS sequence"/>
</dbReference>
<dbReference type="InterPro" id="IPR044901">
    <property type="entry name" value="Trehalose_TreZ_E-set_sf"/>
</dbReference>
<accession>A0AA41QTN1</accession>
<evidence type="ECO:0000256" key="7">
    <source>
        <dbReference type="ARBA" id="ARBA00022801"/>
    </source>
</evidence>
<feature type="site" description="Transition state stabilizer" evidence="17">
    <location>
        <position position="402"/>
    </location>
</feature>
<sequence length="608" mass="66259">MNTPETAHEYRDVEDRDFEVWAPYAQAVDLFLRSTVPGSAGEPVTRSMDRADDGWWRLRLPDGGAEPRDYGFVIDGAGPFPDPRSRRQPAGVHALSRTFDPGAHAWQDSAWTGRQLAGGTIYELHLGTFTPEGTLDAAAARLGHLVSLGIDFVELLPVNAFNGTHNWGYDGVLWYAVHEGYGGPAAYQRFVDACHQAGIGVIQDVVYNHLGPSGNYLPEFGPYLSESAGNTWGSSLNLDGPDSDPVRRHIIGNALMWLDDYHVDGLRLDAVHALRDDRAIHLLEDMAGEVAALSAFTGRPLTLIAESDLNDPRLITPAEAGGYGLDAQWSDDFHHAVHVALTGETTGYYADFAPLGALAKVLTHGYFHDGTFSSFRGRTHGRPIDRQRMPAWRLVVGSQNHDQIGNRAIGDRLTGTLDAGQLAIAATLTLLGPFTPMLFMGEEWGATTPWQFFTSHPEPELGEATATGRIGEFARMGWDPAVVPDPQDPATFTRSRLDWDESELPEHARLLGLYRRLADLRRAVPDFTDPRLDRVGVDYDADESWLRLCRGSTEILVNFAADARTLPAGTGAVLLDFGTDGPALLSREDDGSVLLAPHAVLVLAGTTA</sequence>
<evidence type="ECO:0000256" key="16">
    <source>
        <dbReference type="PIRSR" id="PIRSR006337-2"/>
    </source>
</evidence>
<evidence type="ECO:0000256" key="2">
    <source>
        <dbReference type="ARBA" id="ARBA00005199"/>
    </source>
</evidence>
<evidence type="ECO:0000313" key="19">
    <source>
        <dbReference type="EMBL" id="MCI4657482.1"/>
    </source>
</evidence>
<comment type="similarity">
    <text evidence="3 14">Belongs to the glycosyl hydrolase 13 family.</text>
</comment>
<proteinExistence type="inferred from homology"/>
<evidence type="ECO:0000256" key="1">
    <source>
        <dbReference type="ARBA" id="ARBA00004496"/>
    </source>
</evidence>
<dbReference type="Gene3D" id="2.60.40.10">
    <property type="entry name" value="Immunoglobulins"/>
    <property type="match status" value="1"/>
</dbReference>
<dbReference type="InterPro" id="IPR006047">
    <property type="entry name" value="GH13_cat_dom"/>
</dbReference>
<dbReference type="PANTHER" id="PTHR43651">
    <property type="entry name" value="1,4-ALPHA-GLUCAN-BRANCHING ENZYME"/>
    <property type="match status" value="1"/>
</dbReference>
<dbReference type="Gene3D" id="3.20.20.80">
    <property type="entry name" value="Glycosidases"/>
    <property type="match status" value="1"/>
</dbReference>
<dbReference type="PANTHER" id="PTHR43651:SF11">
    <property type="entry name" value="MALTO-OLIGOSYLTREHALOSE TREHALOHYDROLASE"/>
    <property type="match status" value="1"/>
</dbReference>
<evidence type="ECO:0000256" key="12">
    <source>
        <dbReference type="ARBA" id="ARBA00034013"/>
    </source>
</evidence>
<evidence type="ECO:0000256" key="6">
    <source>
        <dbReference type="ARBA" id="ARBA00022490"/>
    </source>
</evidence>
<evidence type="ECO:0000256" key="5">
    <source>
        <dbReference type="ARBA" id="ARBA00015938"/>
    </source>
</evidence>
<evidence type="ECO:0000259" key="18">
    <source>
        <dbReference type="SMART" id="SM00642"/>
    </source>
</evidence>
<dbReference type="InterPro" id="IPR017853">
    <property type="entry name" value="GH"/>
</dbReference>
<dbReference type="Gene3D" id="1.10.10.760">
    <property type="entry name" value="E-set domains of sugar-utilizing enzymes"/>
    <property type="match status" value="1"/>
</dbReference>
<dbReference type="Pfam" id="PF00128">
    <property type="entry name" value="Alpha-amylase"/>
    <property type="match status" value="1"/>
</dbReference>
<dbReference type="GO" id="GO:0005737">
    <property type="term" value="C:cytoplasm"/>
    <property type="evidence" value="ECO:0007669"/>
    <property type="project" value="UniProtKB-SubCell"/>
</dbReference>
<dbReference type="AlphaFoldDB" id="A0AA41QTN1"/>
<feature type="binding site" evidence="16">
    <location>
        <begin position="267"/>
        <end position="272"/>
    </location>
    <ligand>
        <name>substrate</name>
    </ligand>
</feature>
<comment type="subcellular location">
    <subcellularLocation>
        <location evidence="1 15">Cytoplasm</location>
    </subcellularLocation>
</comment>
<gene>
    <name evidence="19" type="primary">treZ</name>
    <name evidence="19" type="ORF">MQH31_06615</name>
</gene>
<dbReference type="InterPro" id="IPR012768">
    <property type="entry name" value="Trehalose_TreZ"/>
</dbReference>
<evidence type="ECO:0000256" key="3">
    <source>
        <dbReference type="ARBA" id="ARBA00008061"/>
    </source>
</evidence>
<protein>
    <recommendedName>
        <fullName evidence="5 13">Malto-oligosyltrehalose trehalohydrolase</fullName>
        <shortName evidence="14">MTHase</shortName>
        <ecNumber evidence="4 13">3.2.1.141</ecNumber>
    </recommendedName>
    <alternativeName>
        <fullName evidence="11 14">4-alpha-D-((1-&gt;4)-alpha-D-glucano)trehalose trehalohydrolase</fullName>
    </alternativeName>
    <alternativeName>
        <fullName evidence="10 14">Maltooligosyl trehalose trehalohydrolase</fullName>
    </alternativeName>
</protein>
<evidence type="ECO:0000256" key="13">
    <source>
        <dbReference type="NCBIfam" id="TIGR02402"/>
    </source>
</evidence>
<evidence type="ECO:0000256" key="15">
    <source>
        <dbReference type="PIRSR" id="PIRSR006337-1"/>
    </source>
</evidence>
<evidence type="ECO:0000256" key="14">
    <source>
        <dbReference type="PIRNR" id="PIRNR006337"/>
    </source>
</evidence>
<dbReference type="InterPro" id="IPR013783">
    <property type="entry name" value="Ig-like_fold"/>
</dbReference>
<keyword evidence="8" id="KW-0119">Carbohydrate metabolism</keyword>
<comment type="catalytic activity">
    <reaction evidence="12 14">
        <text>hydrolysis of (1-&gt;4)-alpha-D-glucosidic linkage in 4-alpha-D-[(1-&gt;4)-alpha-D-glucanosyl]n trehalose to yield trehalose and (1-&gt;4)-alpha-D-glucan.</text>
        <dbReference type="EC" id="3.2.1.141"/>
    </reaction>
</comment>
<dbReference type="PIRSF" id="PIRSF006337">
    <property type="entry name" value="Trehalose_TreZ"/>
    <property type="match status" value="1"/>
</dbReference>
<feature type="active site" description="Nucleophile" evidence="15">
    <location>
        <position position="269"/>
    </location>
</feature>
<keyword evidence="6" id="KW-0963">Cytoplasm</keyword>
<evidence type="ECO:0000256" key="9">
    <source>
        <dbReference type="ARBA" id="ARBA00023295"/>
    </source>
</evidence>
<comment type="pathway">
    <text evidence="2 14">Glycan biosynthesis; trehalose biosynthesis.</text>
</comment>
<reference evidence="19" key="1">
    <citation type="submission" date="2022-03" db="EMBL/GenBank/DDBJ databases">
        <title>Cryobacterium sp. nov. strain ZS14-85, isolated from Antarctic soil.</title>
        <authorList>
            <person name="Li J."/>
            <person name="Niu G."/>
        </authorList>
    </citation>
    <scope>NUCLEOTIDE SEQUENCE</scope>
    <source>
        <strain evidence="19">ZS14-85</strain>
    </source>
</reference>
<evidence type="ECO:0000256" key="11">
    <source>
        <dbReference type="ARBA" id="ARBA00033284"/>
    </source>
</evidence>
<feature type="domain" description="Glycosyl hydrolase family 13 catalytic" evidence="18">
    <location>
        <begin position="104"/>
        <end position="469"/>
    </location>
</feature>
<evidence type="ECO:0000256" key="10">
    <source>
        <dbReference type="ARBA" id="ARBA00032057"/>
    </source>
</evidence>
<dbReference type="NCBIfam" id="TIGR02402">
    <property type="entry name" value="trehalose_TreZ"/>
    <property type="match status" value="1"/>
</dbReference>
<evidence type="ECO:0000256" key="4">
    <source>
        <dbReference type="ARBA" id="ARBA00012268"/>
    </source>
</evidence>
<keyword evidence="9 14" id="KW-0326">Glycosidase</keyword>